<dbReference type="RefSeq" id="WP_037241221.1">
    <property type="nucleotide sequence ID" value="NZ_BAWF01000085.1"/>
</dbReference>
<dbReference type="InterPro" id="IPR017896">
    <property type="entry name" value="4Fe4S_Fe-S-bd"/>
</dbReference>
<dbReference type="InterPro" id="IPR001080">
    <property type="entry name" value="3Fe4S_ferredoxin"/>
</dbReference>
<dbReference type="PANTHER" id="PTHR36923:SF3">
    <property type="entry name" value="FERREDOXIN"/>
    <property type="match status" value="1"/>
</dbReference>
<organism evidence="10 11">
    <name type="scientific">Rhodococcus wratislaviensis NBRC 100605</name>
    <dbReference type="NCBI Taxonomy" id="1219028"/>
    <lineage>
        <taxon>Bacteria</taxon>
        <taxon>Bacillati</taxon>
        <taxon>Actinomycetota</taxon>
        <taxon>Actinomycetes</taxon>
        <taxon>Mycobacteriales</taxon>
        <taxon>Nocardiaceae</taxon>
        <taxon>Rhodococcus</taxon>
    </lineage>
</organism>
<comment type="cofactor">
    <cofactor evidence="1">
        <name>[3Fe-4S] cluster</name>
        <dbReference type="ChEBI" id="CHEBI:21137"/>
    </cofactor>
</comment>
<dbReference type="GO" id="GO:0005506">
    <property type="term" value="F:iron ion binding"/>
    <property type="evidence" value="ECO:0007669"/>
    <property type="project" value="UniProtKB-UniRule"/>
</dbReference>
<sequence length="64" mass="6824">MKIEVDEDACVGVGQCVLAAPLVFDQREEDGIVKLLRADVSPIERATVEEAANRCPAVAIRVSG</sequence>
<evidence type="ECO:0000256" key="7">
    <source>
        <dbReference type="ARBA" id="ARBA00023291"/>
    </source>
</evidence>
<dbReference type="SUPFAM" id="SSF54862">
    <property type="entry name" value="4Fe-4S ferredoxins"/>
    <property type="match status" value="1"/>
</dbReference>
<dbReference type="Pfam" id="PF13370">
    <property type="entry name" value="Fer4_13"/>
    <property type="match status" value="1"/>
</dbReference>
<dbReference type="AlphaFoldDB" id="X0Q0M2"/>
<comment type="caution">
    <text evidence="10">The sequence shown here is derived from an EMBL/GenBank/DDBJ whole genome shotgun (WGS) entry which is preliminary data.</text>
</comment>
<evidence type="ECO:0000256" key="4">
    <source>
        <dbReference type="ARBA" id="ARBA00022982"/>
    </source>
</evidence>
<dbReference type="GO" id="GO:0051538">
    <property type="term" value="F:3 iron, 4 sulfur cluster binding"/>
    <property type="evidence" value="ECO:0007669"/>
    <property type="project" value="UniProtKB-KW"/>
</dbReference>
<dbReference type="OrthoDB" id="9803319at2"/>
<comment type="function">
    <text evidence="8">Ferredoxins are iron-sulfur proteins that transfer electrons in a wide variety of metabolic reactions.</text>
</comment>
<keyword evidence="7" id="KW-0003">3Fe-4S</keyword>
<proteinExistence type="predicted"/>
<evidence type="ECO:0000256" key="2">
    <source>
        <dbReference type="ARBA" id="ARBA00022448"/>
    </source>
</evidence>
<keyword evidence="6 8" id="KW-0411">Iron-sulfur</keyword>
<dbReference type="PANTHER" id="PTHR36923">
    <property type="entry name" value="FERREDOXIN"/>
    <property type="match status" value="1"/>
</dbReference>
<evidence type="ECO:0000256" key="6">
    <source>
        <dbReference type="ARBA" id="ARBA00023014"/>
    </source>
</evidence>
<evidence type="ECO:0000256" key="3">
    <source>
        <dbReference type="ARBA" id="ARBA00022723"/>
    </source>
</evidence>
<dbReference type="Gene3D" id="3.30.70.20">
    <property type="match status" value="1"/>
</dbReference>
<dbReference type="PROSITE" id="PS51379">
    <property type="entry name" value="4FE4S_FER_2"/>
    <property type="match status" value="1"/>
</dbReference>
<dbReference type="InterPro" id="IPR051269">
    <property type="entry name" value="Fe-S_cluster_ET"/>
</dbReference>
<evidence type="ECO:0000259" key="9">
    <source>
        <dbReference type="PROSITE" id="PS51379"/>
    </source>
</evidence>
<evidence type="ECO:0000313" key="10">
    <source>
        <dbReference type="EMBL" id="GAF49463.1"/>
    </source>
</evidence>
<keyword evidence="5 8" id="KW-0408">Iron</keyword>
<keyword evidence="3 8" id="KW-0479">Metal-binding</keyword>
<keyword evidence="11" id="KW-1185">Reference proteome</keyword>
<keyword evidence="2 8" id="KW-0813">Transport</keyword>
<gene>
    <name evidence="10" type="ORF">RW1_085_00060</name>
</gene>
<reference evidence="10 11" key="1">
    <citation type="submission" date="2014-02" db="EMBL/GenBank/DDBJ databases">
        <title>Whole genome shotgun sequence of Rhodococcus wratislaviensis NBRC 100605.</title>
        <authorList>
            <person name="Hosoyama A."/>
            <person name="Tsuchikane K."/>
            <person name="Yoshida I."/>
            <person name="Ohji S."/>
            <person name="Ichikawa N."/>
            <person name="Yamazoe A."/>
            <person name="Fujita N."/>
        </authorList>
    </citation>
    <scope>NUCLEOTIDE SEQUENCE [LARGE SCALE GENOMIC DNA]</scope>
    <source>
        <strain evidence="10 11">NBRC 100605</strain>
    </source>
</reference>
<dbReference type="PRINTS" id="PR00352">
    <property type="entry name" value="3FE4SFRDOXIN"/>
</dbReference>
<dbReference type="GO" id="GO:0009055">
    <property type="term" value="F:electron transfer activity"/>
    <property type="evidence" value="ECO:0007669"/>
    <property type="project" value="UniProtKB-UniRule"/>
</dbReference>
<evidence type="ECO:0000256" key="1">
    <source>
        <dbReference type="ARBA" id="ARBA00001927"/>
    </source>
</evidence>
<evidence type="ECO:0000313" key="11">
    <source>
        <dbReference type="Proteomes" id="UP000019491"/>
    </source>
</evidence>
<name>X0Q0M2_RHOWR</name>
<evidence type="ECO:0000256" key="5">
    <source>
        <dbReference type="ARBA" id="ARBA00023004"/>
    </source>
</evidence>
<feature type="domain" description="4Fe-4S ferredoxin-type" evidence="9">
    <location>
        <begin position="1"/>
        <end position="29"/>
    </location>
</feature>
<protein>
    <recommendedName>
        <fullName evidence="8">Ferredoxin</fullName>
    </recommendedName>
</protein>
<dbReference type="Proteomes" id="UP000019491">
    <property type="component" value="Unassembled WGS sequence"/>
</dbReference>
<dbReference type="EMBL" id="BAWF01000085">
    <property type="protein sequence ID" value="GAF49463.1"/>
    <property type="molecule type" value="Genomic_DNA"/>
</dbReference>
<evidence type="ECO:0000256" key="8">
    <source>
        <dbReference type="RuleBase" id="RU368020"/>
    </source>
</evidence>
<accession>X0Q0M2</accession>
<keyword evidence="4 8" id="KW-0249">Electron transport</keyword>